<dbReference type="RefSeq" id="WP_238713870.1">
    <property type="nucleotide sequence ID" value="NZ_JAEPBH010000023.1"/>
</dbReference>
<keyword evidence="1" id="KW-0238">DNA-binding</keyword>
<dbReference type="GO" id="GO:0003677">
    <property type="term" value="F:DNA binding"/>
    <property type="evidence" value="ECO:0007669"/>
    <property type="project" value="UniProtKB-KW"/>
</dbReference>
<dbReference type="Proteomes" id="UP000659047">
    <property type="component" value="Unassembled WGS sequence"/>
</dbReference>
<dbReference type="CDD" id="cd06170">
    <property type="entry name" value="LuxR_C_like"/>
    <property type="match status" value="1"/>
</dbReference>
<dbReference type="Gene3D" id="1.10.10.10">
    <property type="entry name" value="Winged helix-like DNA-binding domain superfamily/Winged helix DNA-binding domain"/>
    <property type="match status" value="1"/>
</dbReference>
<gene>
    <name evidence="3" type="ORF">JJB97_09965</name>
</gene>
<keyword evidence="4" id="KW-1185">Reference proteome</keyword>
<dbReference type="PROSITE" id="PS50043">
    <property type="entry name" value="HTH_LUXR_2"/>
    <property type="match status" value="1"/>
</dbReference>
<comment type="caution">
    <text evidence="3">The sequence shown here is derived from an EMBL/GenBank/DDBJ whole genome shotgun (WGS) entry which is preliminary data.</text>
</comment>
<name>A0A8K0XXG0_9ENTR</name>
<reference evidence="3" key="1">
    <citation type="submission" date="2021-01" db="EMBL/GenBank/DDBJ databases">
        <title>Intestinitalea alba gen. nov., sp. nov., a novel genus of the family Enterobacteriaceae, isolated from the gut of the plastic-eating mealworm Tenebrio molitor L.</title>
        <authorList>
            <person name="Yang Y."/>
        </authorList>
    </citation>
    <scope>NUCLEOTIDE SEQUENCE</scope>
    <source>
        <strain evidence="3">BIT-L3</strain>
    </source>
</reference>
<dbReference type="InterPro" id="IPR036388">
    <property type="entry name" value="WH-like_DNA-bd_sf"/>
</dbReference>
<organism evidence="3 4">
    <name type="scientific">Tenebrionibacter intestinalis</name>
    <dbReference type="NCBI Taxonomy" id="2799638"/>
    <lineage>
        <taxon>Bacteria</taxon>
        <taxon>Pseudomonadati</taxon>
        <taxon>Pseudomonadota</taxon>
        <taxon>Gammaproteobacteria</taxon>
        <taxon>Enterobacterales</taxon>
        <taxon>Enterobacteriaceae</taxon>
        <taxon>Tenebrionibacter/Tenebrionicola group</taxon>
        <taxon>Tenebrionibacter</taxon>
    </lineage>
</organism>
<dbReference type="SUPFAM" id="SSF46894">
    <property type="entry name" value="C-terminal effector domain of the bipartite response regulators"/>
    <property type="match status" value="1"/>
</dbReference>
<accession>A0A8K0XXG0</accession>
<dbReference type="AlphaFoldDB" id="A0A8K0XXG0"/>
<dbReference type="SMART" id="SM00421">
    <property type="entry name" value="HTH_LUXR"/>
    <property type="match status" value="1"/>
</dbReference>
<dbReference type="InterPro" id="IPR016032">
    <property type="entry name" value="Sig_transdc_resp-reg_C-effctor"/>
</dbReference>
<dbReference type="Pfam" id="PF00196">
    <property type="entry name" value="GerE"/>
    <property type="match status" value="1"/>
</dbReference>
<feature type="domain" description="HTH luxR-type" evidence="2">
    <location>
        <begin position="143"/>
        <end position="208"/>
    </location>
</feature>
<evidence type="ECO:0000256" key="1">
    <source>
        <dbReference type="ARBA" id="ARBA00023125"/>
    </source>
</evidence>
<dbReference type="InterPro" id="IPR000792">
    <property type="entry name" value="Tscrpt_reg_LuxR_C"/>
</dbReference>
<protein>
    <submittedName>
        <fullName evidence="3">Helix-turn-helix transcriptional regulator</fullName>
    </submittedName>
</protein>
<sequence>MTQGRHQKTIVYSRYPAMAAGLQQCIKDDNPHCMILPVCGYESLTPLLLLQASLAIIDLTGEANEVEQDLQQLQPLYRCAPHIHWIFLVPAYARFTAVQQLLWPNSILLPNSAGLRQIQQCTRMDAGGLSYLDGDIGEAAAGVSEATLVLTLSERQVLRLMAKGWSINQISALLKKSNKTVSAQKNSAMRRLALRSNAEMYAWINSPRGMKELNLQSTPSTITEDVV</sequence>
<proteinExistence type="predicted"/>
<evidence type="ECO:0000313" key="4">
    <source>
        <dbReference type="Proteomes" id="UP000659047"/>
    </source>
</evidence>
<dbReference type="EMBL" id="JAEPBH010000023">
    <property type="protein sequence ID" value="MBK4715653.1"/>
    <property type="molecule type" value="Genomic_DNA"/>
</dbReference>
<evidence type="ECO:0000259" key="2">
    <source>
        <dbReference type="PROSITE" id="PS50043"/>
    </source>
</evidence>
<evidence type="ECO:0000313" key="3">
    <source>
        <dbReference type="EMBL" id="MBK4715653.1"/>
    </source>
</evidence>
<dbReference type="GO" id="GO:0006355">
    <property type="term" value="P:regulation of DNA-templated transcription"/>
    <property type="evidence" value="ECO:0007669"/>
    <property type="project" value="InterPro"/>
</dbReference>
<dbReference type="PRINTS" id="PR00038">
    <property type="entry name" value="HTHLUXR"/>
</dbReference>